<keyword evidence="2" id="KW-1185">Reference proteome</keyword>
<gene>
    <name evidence="1" type="ORF">DDQ68_00300</name>
</gene>
<dbReference type="AlphaFoldDB" id="A0A2Z3GGT4"/>
<protein>
    <recommendedName>
        <fullName evidence="3">Phage tail tape measure protein</fullName>
    </recommendedName>
</protein>
<dbReference type="KEGG" id="hnv:DDQ68_00300"/>
<dbReference type="RefSeq" id="WP_109651761.1">
    <property type="nucleotide sequence ID" value="NZ_CP029145.1"/>
</dbReference>
<evidence type="ECO:0008006" key="3">
    <source>
        <dbReference type="Google" id="ProtNLM"/>
    </source>
</evidence>
<reference evidence="2" key="1">
    <citation type="submission" date="2018-04" db="EMBL/GenBank/DDBJ databases">
        <title>Complete genome of Antarctic heterotrophic bacterium Hymenobacter nivis.</title>
        <authorList>
            <person name="Terashima M."/>
        </authorList>
    </citation>
    <scope>NUCLEOTIDE SEQUENCE [LARGE SCALE GENOMIC DNA]</scope>
    <source>
        <strain evidence="2">NBRC 111535</strain>
    </source>
</reference>
<dbReference type="Proteomes" id="UP000245999">
    <property type="component" value="Chromosome"/>
</dbReference>
<dbReference type="OrthoDB" id="975149at2"/>
<proteinExistence type="predicted"/>
<sequence>MSNLLNFKLTLEDLLGPKVAGAIRQVQGLRKEVEKPMAPKLEDGQFRDALGKLRHANGQFVKGANDGFSSVGQSANGLGGILGKLGIAFSIFEAFSFLKESVTMFNAADQAGAQFDATLKSTGNTVGLTRQELLGMSTALMGKSLFDDDAITQAQSVLLTFTNIKGAVYKDALPAITDLATKMGGDLQGATVQVGKALQDPVAGITALHRVGVNFSESQKAVIKQLVDTGQTAKAQGLILKELNTEFGGSAEAASKAGTGGWTVLKNKFDNVRESIGGLLSQGAGQGLPILSTLVDQGQQAVDWVSAHLDGIKAAFQPLKDALQPLIDTFTELWAQQYGNGEAGDKLATAFNDVGAVIRFISPAIKVAATLLAEVWKFQMQVTQALRQFVETSPRLQKFFVGLWTGAVAAFKGIAEAVGKYLGGVGTFIEGIFSGNMSKVGEGVKQTLAALADTTDVGVKAAKGFVSGYKKGFDKTDLFPDAKPGTAAAESSAHAFLGGKSAAAAGKPTALTADASKGTVGGVGGGSKVTNITLRIDTLLREVKLSGATMGESVGDLAKLIRDTVIAELNDVNTLASTN</sequence>
<dbReference type="EMBL" id="CP029145">
    <property type="protein sequence ID" value="AWM31361.1"/>
    <property type="molecule type" value="Genomic_DNA"/>
</dbReference>
<accession>A0A2Z3GGT4</accession>
<evidence type="ECO:0000313" key="1">
    <source>
        <dbReference type="EMBL" id="AWM31361.1"/>
    </source>
</evidence>
<name>A0A2Z3GGT4_9BACT</name>
<evidence type="ECO:0000313" key="2">
    <source>
        <dbReference type="Proteomes" id="UP000245999"/>
    </source>
</evidence>
<organism evidence="1 2">
    <name type="scientific">Hymenobacter nivis</name>
    <dbReference type="NCBI Taxonomy" id="1850093"/>
    <lineage>
        <taxon>Bacteria</taxon>
        <taxon>Pseudomonadati</taxon>
        <taxon>Bacteroidota</taxon>
        <taxon>Cytophagia</taxon>
        <taxon>Cytophagales</taxon>
        <taxon>Hymenobacteraceae</taxon>
        <taxon>Hymenobacter</taxon>
    </lineage>
</organism>